<dbReference type="AlphaFoldDB" id="A0A9P3LXN6"/>
<accession>A0A9P3LXN6</accession>
<dbReference type="OrthoDB" id="120976at2759"/>
<dbReference type="PANTHER" id="PTHR47679">
    <property type="entry name" value="PROTEIN TORNADO 1"/>
    <property type="match status" value="1"/>
</dbReference>
<dbReference type="SMART" id="SM00368">
    <property type="entry name" value="LRR_RI"/>
    <property type="match status" value="4"/>
</dbReference>
<dbReference type="SUPFAM" id="SSF52047">
    <property type="entry name" value="RNI-like"/>
    <property type="match status" value="2"/>
</dbReference>
<dbReference type="PANTHER" id="PTHR47679:SF2">
    <property type="entry name" value="C-TERMINAL OF ROC (COR) DOMAIN-CONTAINING PROTEIN"/>
    <property type="match status" value="1"/>
</dbReference>
<feature type="coiled-coil region" evidence="1">
    <location>
        <begin position="193"/>
        <end position="228"/>
    </location>
</feature>
<evidence type="ECO:0000313" key="4">
    <source>
        <dbReference type="Proteomes" id="UP000827284"/>
    </source>
</evidence>
<dbReference type="EMBL" id="BQFW01000008">
    <property type="protein sequence ID" value="GJJ74287.1"/>
    <property type="molecule type" value="Genomic_DNA"/>
</dbReference>
<reference evidence="3" key="2">
    <citation type="journal article" date="2022" name="Microbiol. Resour. Announc.">
        <title>Whole-Genome Sequence of Entomortierella parvispora E1425, a Mucoromycotan Fungus Associated with Burkholderiaceae-Related Endosymbiotic Bacteria.</title>
        <authorList>
            <person name="Herlambang A."/>
            <person name="Guo Y."/>
            <person name="Takashima Y."/>
            <person name="Narisawa K."/>
            <person name="Ohta H."/>
            <person name="Nishizawa T."/>
        </authorList>
    </citation>
    <scope>NUCLEOTIDE SEQUENCE</scope>
    <source>
        <strain evidence="3">E1425</strain>
    </source>
</reference>
<reference evidence="3" key="1">
    <citation type="submission" date="2021-11" db="EMBL/GenBank/DDBJ databases">
        <authorList>
            <person name="Herlambang A."/>
            <person name="Guo Y."/>
            <person name="Takashima Y."/>
            <person name="Nishizawa T."/>
        </authorList>
    </citation>
    <scope>NUCLEOTIDE SEQUENCE</scope>
    <source>
        <strain evidence="3">E1425</strain>
    </source>
</reference>
<dbReference type="Pfam" id="PF13516">
    <property type="entry name" value="LRR_6"/>
    <property type="match status" value="2"/>
</dbReference>
<dbReference type="Proteomes" id="UP000827284">
    <property type="component" value="Unassembled WGS sequence"/>
</dbReference>
<dbReference type="InterPro" id="IPR032675">
    <property type="entry name" value="LRR_dom_sf"/>
</dbReference>
<dbReference type="InterPro" id="IPR001611">
    <property type="entry name" value="Leu-rich_rpt"/>
</dbReference>
<organism evidence="3 4">
    <name type="scientific">Entomortierella parvispora</name>
    <dbReference type="NCBI Taxonomy" id="205924"/>
    <lineage>
        <taxon>Eukaryota</taxon>
        <taxon>Fungi</taxon>
        <taxon>Fungi incertae sedis</taxon>
        <taxon>Mucoromycota</taxon>
        <taxon>Mortierellomycotina</taxon>
        <taxon>Mortierellomycetes</taxon>
        <taxon>Mortierellales</taxon>
        <taxon>Mortierellaceae</taxon>
        <taxon>Entomortierella</taxon>
    </lineage>
</organism>
<gene>
    <name evidence="3" type="ORF">EMPS_06645</name>
</gene>
<comment type="caution">
    <text evidence="3">The sequence shown here is derived from an EMBL/GenBank/DDBJ whole genome shotgun (WGS) entry which is preliminary data.</text>
</comment>
<keyword evidence="1" id="KW-0175">Coiled coil</keyword>
<keyword evidence="4" id="KW-1185">Reference proteome</keyword>
<dbReference type="Gene3D" id="3.80.10.10">
    <property type="entry name" value="Ribonuclease Inhibitor"/>
    <property type="match status" value="2"/>
</dbReference>
<evidence type="ECO:0000256" key="1">
    <source>
        <dbReference type="SAM" id="Coils"/>
    </source>
</evidence>
<protein>
    <submittedName>
        <fullName evidence="3">Uncharacterized protein</fullName>
    </submittedName>
</protein>
<name>A0A9P3LXN6_9FUNG</name>
<sequence>MASSLQPKYQIFQLDTLSASVRVKEPVGGEPFVLLEDIRDALCQVVSAFELNGEPVPFLENKNHDPLFQQRIAYYPGQTLTVVPLPKGNHDLVQDAVVDLLPRRPWTAPEAAPNTAMARTGSRGSPSLMPASFMALDHRRGRPSSVVSVENGSPSYIYTSVTPIEDILDVHHDRLHAETQELMAQVLASRLTAERQAEEIHELRKTMLEMEERNLQLQKHAMEKQQEALDRLVQIQSGIQTVLTQTFELHEYSSPRLFIVLPEMAYDGLNPTLLFNSWTHVQFRLYFLCECGESHTNPIGPHGLNHIHLARHEGYAINRPKEFFRKYGPTVLRLLHLLKYGLAIGGMVVPMLSAVHAVDLPESLVKDLSAKVTTSIGYLTTYQGTLDQDAPVRDSRQSEGASGDGQISVVPTSVFSESKASSSDPVDDDRNGDGVSGVVDKLVQMEGADLRRLTAFLERKDHDRTLGNLYRTVDKEGHVKWICQDHFRSTFHLRQDRQFETEIALLQGSFDQTLGKVSVYLSSSSTEATESFLNTLSRSNAFSELDLQFRKYSFPILEQLARALLKTSVSKLILTGHTFVEHFPSFRKKLYPILSMMNSGKIQSLHLKAMKDVFPQRIEMPKAGGLPFIRSLELTEISLADGEVFKSLLLACSHISVLGLTNVPLSTAETLSQFLKGITACQRVRSLTLRDCSFPPERALHLVTVLKSLESLKELDFGLNWIGDENVCEIVEAVGGRLEKLWLPQTGFGDESAMALERAILPNAKRLRNLDVSDHMVELSAVGMESFVRLIGRLECVELVLPRAQSPSDKMFATLIRRLNVRSLERLQLEGSDCGDLTALSLTEVLSTDPDGPFSLTRFKLAFSNATMEGALALCKALSRTGKSAAPYEVAELSFAGSQSLFVPGADPAVLMAFFKSAFATLSVLSLHGTLMRDEHAAVFERSVQDLELSFSPTTTPSFRLESLDVSFNQMTPLGAGLILKSLTSPITTATLRTLRLESRSFSVMGAMGPAVQQFLETNHSLARLTTSHVNLKELTAGLLGNQQGLKAIEVHFVDGPDAEDILSFGEFLGSERNGLLRLVIKHAQVCEDARSLDYLKDCLEKNKTIVSLDWDYDQGLKVDPYPLGHFLLRNRELWSKRLPSGGKMKGDDLVQAGVEPYLLSHIGRFRGS</sequence>
<evidence type="ECO:0000256" key="2">
    <source>
        <dbReference type="SAM" id="MobiDB-lite"/>
    </source>
</evidence>
<feature type="compositionally biased region" description="Polar residues" evidence="2">
    <location>
        <begin position="415"/>
        <end position="424"/>
    </location>
</feature>
<evidence type="ECO:0000313" key="3">
    <source>
        <dbReference type="EMBL" id="GJJ74287.1"/>
    </source>
</evidence>
<feature type="region of interest" description="Disordered" evidence="2">
    <location>
        <begin position="415"/>
        <end position="435"/>
    </location>
</feature>
<proteinExistence type="predicted"/>